<reference evidence="2" key="1">
    <citation type="journal article" date="2023" name="G3 (Bethesda)">
        <title>A reference genome for the long-term kleptoplast-retaining sea slug Elysia crispata morphotype clarki.</title>
        <authorList>
            <person name="Eastman K.E."/>
            <person name="Pendleton A.L."/>
            <person name="Shaikh M.A."/>
            <person name="Suttiyut T."/>
            <person name="Ogas R."/>
            <person name="Tomko P."/>
            <person name="Gavelis G."/>
            <person name="Widhalm J.R."/>
            <person name="Wisecaver J.H."/>
        </authorList>
    </citation>
    <scope>NUCLEOTIDE SEQUENCE</scope>
    <source>
        <strain evidence="2">ECLA1</strain>
    </source>
</reference>
<evidence type="ECO:0000313" key="3">
    <source>
        <dbReference type="Proteomes" id="UP001283361"/>
    </source>
</evidence>
<dbReference type="Proteomes" id="UP001283361">
    <property type="component" value="Unassembled WGS sequence"/>
</dbReference>
<keyword evidence="3" id="KW-1185">Reference proteome</keyword>
<sequence>MNAFATALCLSLLVVLASCKDSGSNPLSESCGQLCEQTCSVIKQVFSIFSVFLGPFINTGHALCTQGCGLVCGIFG</sequence>
<comment type="caution">
    <text evidence="2">The sequence shown here is derived from an EMBL/GenBank/DDBJ whole genome shotgun (WGS) entry which is preliminary data.</text>
</comment>
<feature type="signal peptide" evidence="1">
    <location>
        <begin position="1"/>
        <end position="19"/>
    </location>
</feature>
<keyword evidence="1" id="KW-0732">Signal</keyword>
<evidence type="ECO:0000313" key="2">
    <source>
        <dbReference type="EMBL" id="KAK3767100.1"/>
    </source>
</evidence>
<gene>
    <name evidence="2" type="ORF">RRG08_017974</name>
</gene>
<accession>A0AAE1DEN0</accession>
<protein>
    <submittedName>
        <fullName evidence="2">Uncharacterized protein</fullName>
    </submittedName>
</protein>
<proteinExistence type="predicted"/>
<organism evidence="2 3">
    <name type="scientific">Elysia crispata</name>
    <name type="common">lettuce slug</name>
    <dbReference type="NCBI Taxonomy" id="231223"/>
    <lineage>
        <taxon>Eukaryota</taxon>
        <taxon>Metazoa</taxon>
        <taxon>Spiralia</taxon>
        <taxon>Lophotrochozoa</taxon>
        <taxon>Mollusca</taxon>
        <taxon>Gastropoda</taxon>
        <taxon>Heterobranchia</taxon>
        <taxon>Euthyneura</taxon>
        <taxon>Panpulmonata</taxon>
        <taxon>Sacoglossa</taxon>
        <taxon>Placobranchoidea</taxon>
        <taxon>Plakobranchidae</taxon>
        <taxon>Elysia</taxon>
    </lineage>
</organism>
<evidence type="ECO:0000256" key="1">
    <source>
        <dbReference type="SAM" id="SignalP"/>
    </source>
</evidence>
<dbReference type="AlphaFoldDB" id="A0AAE1DEN0"/>
<feature type="chain" id="PRO_5042253316" evidence="1">
    <location>
        <begin position="20"/>
        <end position="76"/>
    </location>
</feature>
<dbReference type="EMBL" id="JAWDGP010004170">
    <property type="protein sequence ID" value="KAK3767100.1"/>
    <property type="molecule type" value="Genomic_DNA"/>
</dbReference>
<name>A0AAE1DEN0_9GAST</name>